<dbReference type="KEGG" id="adv:DJ533_12510"/>
<reference evidence="2" key="1">
    <citation type="submission" date="2019-08" db="EMBL/GenBank/DDBJ databases">
        <title>The complete genome of Acinetobacter defluvii strain WCHAD010030.</title>
        <authorList>
            <person name="Hu Y."/>
            <person name="Qin J."/>
            <person name="Feng Y."/>
            <person name="Zong Z."/>
        </authorList>
    </citation>
    <scope>NUCLEOTIDE SEQUENCE</scope>
    <source>
        <strain evidence="2">WCHA30</strain>
    </source>
</reference>
<dbReference type="Pfam" id="PF03374">
    <property type="entry name" value="ANT"/>
    <property type="match status" value="1"/>
</dbReference>
<dbReference type="Pfam" id="PF09669">
    <property type="entry name" value="Phage_pRha"/>
    <property type="match status" value="1"/>
</dbReference>
<proteinExistence type="predicted"/>
<dbReference type="GO" id="GO:0003677">
    <property type="term" value="F:DNA binding"/>
    <property type="evidence" value="ECO:0007669"/>
    <property type="project" value="UniProtKB-KW"/>
</dbReference>
<feature type="domain" description="Antirepressor protein C-terminal" evidence="1">
    <location>
        <begin position="130"/>
        <end position="235"/>
    </location>
</feature>
<dbReference type="EMBL" id="CP029397">
    <property type="protein sequence ID" value="AWL29333.1"/>
    <property type="molecule type" value="Genomic_DNA"/>
</dbReference>
<sequence>MNAIVPVQIQMMTSLEIAELVEKRHDNVKRTIKNLVDQRVITLPQFEETSFLNSIGRKQNTIVYKFTGEQGKRDSIIVVAQLCPEFTARLVDRWQELEAQVAQPVFDISNPYHLLQAIETQAKQNIELTQKVEKLEPKAQALDTIAETVHTYCIRECAKTIGIKEKDLINLLLQKKWCYRDAEKKLQPHAQYVLNGVFTNKASPVIKNQNDGQERVFLHMRVTAFGLTRITGLVNKEKLK</sequence>
<gene>
    <name evidence="2" type="ORF">DJ533_12510</name>
</gene>
<keyword evidence="2" id="KW-0238">DNA-binding</keyword>
<dbReference type="InterPro" id="IPR014054">
    <property type="entry name" value="Phage_regulatory_Rha"/>
</dbReference>
<dbReference type="STRING" id="1871111.GCA_001704615_01315"/>
<evidence type="ECO:0000259" key="1">
    <source>
        <dbReference type="Pfam" id="PF03374"/>
    </source>
</evidence>
<dbReference type="AlphaFoldDB" id="A0A2S2FEE0"/>
<accession>A0A2S2FEE0</accession>
<dbReference type="InterPro" id="IPR005039">
    <property type="entry name" value="Ant_C"/>
</dbReference>
<dbReference type="RefSeq" id="WP_065992602.1">
    <property type="nucleotide sequence ID" value="NZ_CP029397.2"/>
</dbReference>
<keyword evidence="3" id="KW-1185">Reference proteome</keyword>
<evidence type="ECO:0000313" key="2">
    <source>
        <dbReference type="EMBL" id="AWL29333.1"/>
    </source>
</evidence>
<evidence type="ECO:0000313" key="3">
    <source>
        <dbReference type="Proteomes" id="UP000245977"/>
    </source>
</evidence>
<name>A0A2S2FEE0_9GAMM</name>
<organism evidence="2 3">
    <name type="scientific">Acinetobacter defluvii</name>
    <dbReference type="NCBI Taxonomy" id="1871111"/>
    <lineage>
        <taxon>Bacteria</taxon>
        <taxon>Pseudomonadati</taxon>
        <taxon>Pseudomonadota</taxon>
        <taxon>Gammaproteobacteria</taxon>
        <taxon>Moraxellales</taxon>
        <taxon>Moraxellaceae</taxon>
        <taxon>Acinetobacter</taxon>
    </lineage>
</organism>
<dbReference type="Proteomes" id="UP000245977">
    <property type="component" value="Chromosome"/>
</dbReference>
<dbReference type="OrthoDB" id="79831at2"/>
<protein>
    <submittedName>
        <fullName evidence="2">DNA-binding protein</fullName>
    </submittedName>
</protein>